<proteinExistence type="predicted"/>
<protein>
    <recommendedName>
        <fullName evidence="1">LysR substrate-binding domain-containing protein</fullName>
    </recommendedName>
</protein>
<dbReference type="EMBL" id="VSSQ01068046">
    <property type="protein sequence ID" value="MPN20324.1"/>
    <property type="molecule type" value="Genomic_DNA"/>
</dbReference>
<gene>
    <name evidence="2" type="ORF">SDC9_167702</name>
</gene>
<dbReference type="AlphaFoldDB" id="A0A645G890"/>
<evidence type="ECO:0000313" key="2">
    <source>
        <dbReference type="EMBL" id="MPN20324.1"/>
    </source>
</evidence>
<accession>A0A645G890</accession>
<dbReference type="SUPFAM" id="SSF53850">
    <property type="entry name" value="Periplasmic binding protein-like II"/>
    <property type="match status" value="1"/>
</dbReference>
<name>A0A645G890_9ZZZZ</name>
<evidence type="ECO:0000259" key="1">
    <source>
        <dbReference type="Pfam" id="PF03466"/>
    </source>
</evidence>
<comment type="caution">
    <text evidence="2">The sequence shown here is derived from an EMBL/GenBank/DDBJ whole genome shotgun (WGS) entry which is preliminary data.</text>
</comment>
<feature type="domain" description="LysR substrate-binding" evidence="1">
    <location>
        <begin position="2"/>
        <end position="146"/>
    </location>
</feature>
<sequence length="161" mass="18529">MDIALVSDVIYAKSVEAIPLWSETMYLVSGEEIKIHQDILPSELNVSQEIKVPWNNAFDEWHNYWFGPNVRPHVALDQMTAIENFICGPRLWMIAPASVARVLAANFKVQIMLLTAAPPERYIYYLARKDWQSDLSDQFIAHIRAVVSENSDIHLFQTKLE</sequence>
<organism evidence="2">
    <name type="scientific">bioreactor metagenome</name>
    <dbReference type="NCBI Taxonomy" id="1076179"/>
    <lineage>
        <taxon>unclassified sequences</taxon>
        <taxon>metagenomes</taxon>
        <taxon>ecological metagenomes</taxon>
    </lineage>
</organism>
<dbReference type="Pfam" id="PF03466">
    <property type="entry name" value="LysR_substrate"/>
    <property type="match status" value="1"/>
</dbReference>
<reference evidence="2" key="1">
    <citation type="submission" date="2019-08" db="EMBL/GenBank/DDBJ databases">
        <authorList>
            <person name="Kucharzyk K."/>
            <person name="Murdoch R.W."/>
            <person name="Higgins S."/>
            <person name="Loffler F."/>
        </authorList>
    </citation>
    <scope>NUCLEOTIDE SEQUENCE</scope>
</reference>
<dbReference type="InterPro" id="IPR005119">
    <property type="entry name" value="LysR_subst-bd"/>
</dbReference>